<gene>
    <name evidence="3" type="ORF">ACG0Z3_12415</name>
</gene>
<protein>
    <submittedName>
        <fullName evidence="3">YhcG family protein</fullName>
    </submittedName>
</protein>
<dbReference type="InterPro" id="IPR011856">
    <property type="entry name" value="tRNA_endonuc-like_dom_sf"/>
</dbReference>
<dbReference type="Pfam" id="PF17761">
    <property type="entry name" value="DUF1016_N"/>
    <property type="match status" value="1"/>
</dbReference>
<name>A0ABW7FJG7_9BURK</name>
<evidence type="ECO:0000259" key="1">
    <source>
        <dbReference type="Pfam" id="PF06250"/>
    </source>
</evidence>
<accession>A0ABW7FJG7</accession>
<evidence type="ECO:0000313" key="3">
    <source>
        <dbReference type="EMBL" id="MFG6441482.1"/>
    </source>
</evidence>
<evidence type="ECO:0000259" key="2">
    <source>
        <dbReference type="Pfam" id="PF17761"/>
    </source>
</evidence>
<keyword evidence="4" id="KW-1185">Reference proteome</keyword>
<feature type="domain" description="YhcG N-terminal" evidence="2">
    <location>
        <begin position="22"/>
        <end position="187"/>
    </location>
</feature>
<dbReference type="Proteomes" id="UP001606301">
    <property type="component" value="Unassembled WGS sequence"/>
</dbReference>
<dbReference type="EMBL" id="JBIGHW010000006">
    <property type="protein sequence ID" value="MFG6441482.1"/>
    <property type="molecule type" value="Genomic_DNA"/>
</dbReference>
<dbReference type="InterPro" id="IPR041527">
    <property type="entry name" value="YhcG_N"/>
</dbReference>
<dbReference type="InterPro" id="IPR053148">
    <property type="entry name" value="PD-DEXK-like_domain"/>
</dbReference>
<dbReference type="PANTHER" id="PTHR30547:SF5">
    <property type="entry name" value="NUCLEASE YHCG-RELATED"/>
    <property type="match status" value="1"/>
</dbReference>
<evidence type="ECO:0000313" key="4">
    <source>
        <dbReference type="Proteomes" id="UP001606301"/>
    </source>
</evidence>
<sequence length="387" mass="44084">MTKRTALPTPPDQAGYALVHGDIVALLEAARHAAARSVNALMTATYWEIGRRIVEFEQGGQERAARGQQLLLNLSKDLGQRFGRGFSVDNLEQMRLFYLAYPPQRISETVSRSKADPLATGQSETASRNITLEQLAQALPLSWSHYVHLVRGTRSVEEREFYEAEALRGGWSVRQLHRQIGSQFYTRALLSKNKRAMLEKGSQAQPGDTLTPDEAIKDPYVLEFLNLRDEYSESELEGALIHRLEDFLLELGSDFTFVGRQRRLRIDESWFRVDLLFFHRRLRCLVVIDLKLGELTHADVGQMHMYCNYAREHWTLPGENPPVGLILCARAKSALARYALDGLPNKVMAAEYQTMLPDVELLQAELEKTQRELELRRFGQDGLEGKE</sequence>
<reference evidence="3 4" key="1">
    <citation type="submission" date="2024-08" db="EMBL/GenBank/DDBJ databases">
        <authorList>
            <person name="Lu H."/>
        </authorList>
    </citation>
    <scope>NUCLEOTIDE SEQUENCE [LARGE SCALE GENOMIC DNA]</scope>
    <source>
        <strain evidence="3 4">LKC17W</strain>
    </source>
</reference>
<dbReference type="InterPro" id="IPR009362">
    <property type="entry name" value="YhcG_C"/>
</dbReference>
<feature type="domain" description="YhcG PDDEXK nuclease" evidence="1">
    <location>
        <begin position="214"/>
        <end position="366"/>
    </location>
</feature>
<dbReference type="PANTHER" id="PTHR30547">
    <property type="entry name" value="UNCHARACTERIZED PROTEIN YHCG-RELATED"/>
    <property type="match status" value="1"/>
</dbReference>
<dbReference type="Pfam" id="PF06250">
    <property type="entry name" value="YhcG_C"/>
    <property type="match status" value="1"/>
</dbReference>
<comment type="caution">
    <text evidence="3">The sequence shown here is derived from an EMBL/GenBank/DDBJ whole genome shotgun (WGS) entry which is preliminary data.</text>
</comment>
<dbReference type="RefSeq" id="WP_394397806.1">
    <property type="nucleotide sequence ID" value="NZ_JBIGHW010000006.1"/>
</dbReference>
<proteinExistence type="predicted"/>
<organism evidence="3 4">
    <name type="scientific">Pelomonas margarita</name>
    <dbReference type="NCBI Taxonomy" id="3299031"/>
    <lineage>
        <taxon>Bacteria</taxon>
        <taxon>Pseudomonadati</taxon>
        <taxon>Pseudomonadota</taxon>
        <taxon>Betaproteobacteria</taxon>
        <taxon>Burkholderiales</taxon>
        <taxon>Sphaerotilaceae</taxon>
        <taxon>Roseateles</taxon>
    </lineage>
</organism>
<dbReference type="Gene3D" id="3.40.1350.10">
    <property type="match status" value="1"/>
</dbReference>